<organism evidence="1 2">
    <name type="scientific">Camellia sinensis</name>
    <name type="common">Tea plant</name>
    <name type="synonym">Thea sinensis</name>
    <dbReference type="NCBI Taxonomy" id="4442"/>
    <lineage>
        <taxon>Eukaryota</taxon>
        <taxon>Viridiplantae</taxon>
        <taxon>Streptophyta</taxon>
        <taxon>Embryophyta</taxon>
        <taxon>Tracheophyta</taxon>
        <taxon>Spermatophyta</taxon>
        <taxon>Magnoliopsida</taxon>
        <taxon>eudicotyledons</taxon>
        <taxon>Gunneridae</taxon>
        <taxon>Pentapetalae</taxon>
        <taxon>asterids</taxon>
        <taxon>Ericales</taxon>
        <taxon>Theaceae</taxon>
        <taxon>Camellia</taxon>
    </lineage>
</organism>
<dbReference type="Proteomes" id="UP000593564">
    <property type="component" value="Unassembled WGS sequence"/>
</dbReference>
<reference evidence="2" key="1">
    <citation type="journal article" date="2020" name="Nat. Commun.">
        <title>Genome assembly of wild tea tree DASZ reveals pedigree and selection history of tea varieties.</title>
        <authorList>
            <person name="Zhang W."/>
            <person name="Zhang Y."/>
            <person name="Qiu H."/>
            <person name="Guo Y."/>
            <person name="Wan H."/>
            <person name="Zhang X."/>
            <person name="Scossa F."/>
            <person name="Alseekh S."/>
            <person name="Zhang Q."/>
            <person name="Wang P."/>
            <person name="Xu L."/>
            <person name="Schmidt M.H."/>
            <person name="Jia X."/>
            <person name="Li D."/>
            <person name="Zhu A."/>
            <person name="Guo F."/>
            <person name="Chen W."/>
            <person name="Ni D."/>
            <person name="Usadel B."/>
            <person name="Fernie A.R."/>
            <person name="Wen W."/>
        </authorList>
    </citation>
    <scope>NUCLEOTIDE SEQUENCE [LARGE SCALE GENOMIC DNA]</scope>
    <source>
        <strain evidence="2">cv. G240</strain>
    </source>
</reference>
<name>A0A7J7IAN5_CAMSI</name>
<protein>
    <submittedName>
        <fullName evidence="1">Uncharacterized protein</fullName>
    </submittedName>
</protein>
<gene>
    <name evidence="1" type="ORF">HYC85_003201</name>
</gene>
<dbReference type="EMBL" id="JACBKZ010000001">
    <property type="protein sequence ID" value="KAF5961992.1"/>
    <property type="molecule type" value="Genomic_DNA"/>
</dbReference>
<evidence type="ECO:0000313" key="2">
    <source>
        <dbReference type="Proteomes" id="UP000593564"/>
    </source>
</evidence>
<proteinExistence type="predicted"/>
<accession>A0A7J7IAN5</accession>
<keyword evidence="2" id="KW-1185">Reference proteome</keyword>
<sequence>MLFSPPPPPPPPNQSLVLQTQFSLSSLSTPLYYASATRSLRRAKAKTNFPIASLSLAPPSLFRNNLSLLLQNHCLKET</sequence>
<evidence type="ECO:0000313" key="1">
    <source>
        <dbReference type="EMBL" id="KAF5961992.1"/>
    </source>
</evidence>
<comment type="caution">
    <text evidence="1">The sequence shown here is derived from an EMBL/GenBank/DDBJ whole genome shotgun (WGS) entry which is preliminary data.</text>
</comment>
<reference evidence="1 2" key="2">
    <citation type="submission" date="2020-07" db="EMBL/GenBank/DDBJ databases">
        <title>Genome assembly of wild tea tree DASZ reveals pedigree and selection history of tea varieties.</title>
        <authorList>
            <person name="Zhang W."/>
        </authorList>
    </citation>
    <scope>NUCLEOTIDE SEQUENCE [LARGE SCALE GENOMIC DNA]</scope>
    <source>
        <strain evidence="2">cv. G240</strain>
        <tissue evidence="1">Leaf</tissue>
    </source>
</reference>
<dbReference type="AlphaFoldDB" id="A0A7J7IAN5"/>